<organism evidence="2 3">
    <name type="scientific">Rhodofomes roseus</name>
    <dbReference type="NCBI Taxonomy" id="34475"/>
    <lineage>
        <taxon>Eukaryota</taxon>
        <taxon>Fungi</taxon>
        <taxon>Dikarya</taxon>
        <taxon>Basidiomycota</taxon>
        <taxon>Agaricomycotina</taxon>
        <taxon>Agaricomycetes</taxon>
        <taxon>Polyporales</taxon>
        <taxon>Rhodofomes</taxon>
    </lineage>
</organism>
<evidence type="ECO:0000256" key="1">
    <source>
        <dbReference type="SAM" id="MobiDB-lite"/>
    </source>
</evidence>
<dbReference type="AlphaFoldDB" id="A0A4Y9YIT3"/>
<dbReference type="PANTHER" id="PTHR35179">
    <property type="entry name" value="PROTEIN CBG02620"/>
    <property type="match status" value="1"/>
</dbReference>
<feature type="compositionally biased region" description="Low complexity" evidence="1">
    <location>
        <begin position="22"/>
        <end position="32"/>
    </location>
</feature>
<reference evidence="2 3" key="1">
    <citation type="submission" date="2019-01" db="EMBL/GenBank/DDBJ databases">
        <title>Genome sequencing of the rare red list fungi Fomitopsis rosea.</title>
        <authorList>
            <person name="Buettner E."/>
            <person name="Kellner H."/>
        </authorList>
    </citation>
    <scope>NUCLEOTIDE SEQUENCE [LARGE SCALE GENOMIC DNA]</scope>
    <source>
        <strain evidence="2 3">DSM 105464</strain>
    </source>
</reference>
<evidence type="ECO:0000313" key="2">
    <source>
        <dbReference type="EMBL" id="TFY62062.1"/>
    </source>
</evidence>
<feature type="compositionally biased region" description="Gly residues" evidence="1">
    <location>
        <begin position="12"/>
        <end position="21"/>
    </location>
</feature>
<feature type="region of interest" description="Disordered" evidence="1">
    <location>
        <begin position="11"/>
        <end position="32"/>
    </location>
</feature>
<feature type="region of interest" description="Disordered" evidence="1">
    <location>
        <begin position="395"/>
        <end position="415"/>
    </location>
</feature>
<dbReference type="EMBL" id="SEKV01000182">
    <property type="protein sequence ID" value="TFY62062.1"/>
    <property type="molecule type" value="Genomic_DNA"/>
</dbReference>
<accession>A0A4Y9YIT3</accession>
<dbReference type="PANTHER" id="PTHR35179:SF2">
    <property type="entry name" value="START DOMAIN-CONTAINING PROTEIN"/>
    <property type="match status" value="1"/>
</dbReference>
<name>A0A4Y9YIT3_9APHY</name>
<dbReference type="Proteomes" id="UP000298390">
    <property type="component" value="Unassembled WGS sequence"/>
</dbReference>
<dbReference type="STRING" id="34475.A0A4Y9YIT3"/>
<comment type="caution">
    <text evidence="2">The sequence shown here is derived from an EMBL/GenBank/DDBJ whole genome shotgun (WGS) entry which is preliminary data.</text>
</comment>
<protein>
    <submittedName>
        <fullName evidence="2">Uncharacterized protein</fullName>
    </submittedName>
</protein>
<proteinExistence type="predicted"/>
<gene>
    <name evidence="2" type="ORF">EVJ58_g4111</name>
</gene>
<feature type="compositionally biased region" description="Basic residues" evidence="1">
    <location>
        <begin position="402"/>
        <end position="415"/>
    </location>
</feature>
<evidence type="ECO:0000313" key="3">
    <source>
        <dbReference type="Proteomes" id="UP000298390"/>
    </source>
</evidence>
<sequence length="616" mass="68701">MSEHFLQYRRGGYAGRGGSSQGGQPSSSPALSALPQERTLTEGLSATPIETVTKPTSVSEAVIAVKQLEYIGSFNWTSASKPTIIVPGCPPLWRDRALPYKVPRDSGVRFVDQTGYHMPAYPLYSLVRAVDIMSEDKGDSFDWSTVDIVTDRNGLRKLLRWLNDDGTAKDFRIDTQLAGRRTVLLNRWEKKTREMPNPQYSTYGFSFEHESTYRAPDCEQASGYHRIVKYDLDGLTMVVRFEVDACLPTGTSASASRRQTASTDVDSLSNMLSGLAVASGAGKGPAVDKAASTTELDIIRAGQPVPQSSLIEMTTRSRNNAMNYDWIEQYPQLFLSQTPHHYLAVHNRGKFEDITKRALGDAEMKRTEARLQGSFRKLRAALEAIQNLIVEHGERAAASSNGHHRNQTSRSKFHRRDILDGLDSSVLETLQKPAASAGETDATIGDVEYIGSYNWIDQQKPTIVVPGSPAVLSSDDDENAHATIAVGSPRMWLNREVPFQVTPDEGTHCIYEDGWKVQAYPMVPWFHAVETVMSQGSRQMDWSGVDFVASRNTLRKLLRWTKESKPDDFRIDTQLAGERTVVFGQWVERMWMNADKRYPGYGRSFEHESTCAAPGL</sequence>